<gene>
    <name evidence="5" type="ORF">ENS64_10015</name>
</gene>
<dbReference type="GO" id="GO:0032259">
    <property type="term" value="P:methylation"/>
    <property type="evidence" value="ECO:0007669"/>
    <property type="project" value="UniProtKB-KW"/>
</dbReference>
<dbReference type="AlphaFoldDB" id="A0A7C4QID6"/>
<organism evidence="5">
    <name type="scientific">Schlesneria paludicola</name>
    <dbReference type="NCBI Taxonomy" id="360056"/>
    <lineage>
        <taxon>Bacteria</taxon>
        <taxon>Pseudomonadati</taxon>
        <taxon>Planctomycetota</taxon>
        <taxon>Planctomycetia</taxon>
        <taxon>Planctomycetales</taxon>
        <taxon>Planctomycetaceae</taxon>
        <taxon>Schlesneria</taxon>
    </lineage>
</organism>
<keyword evidence="3" id="KW-0949">S-adenosyl-L-methionine</keyword>
<evidence type="ECO:0000256" key="3">
    <source>
        <dbReference type="ARBA" id="ARBA00022691"/>
    </source>
</evidence>
<dbReference type="Gene3D" id="2.20.25.10">
    <property type="match status" value="1"/>
</dbReference>
<dbReference type="Pfam" id="PF08241">
    <property type="entry name" value="Methyltransf_11"/>
    <property type="match status" value="1"/>
</dbReference>
<dbReference type="SUPFAM" id="SSF158997">
    <property type="entry name" value="Trm112p-like"/>
    <property type="match status" value="1"/>
</dbReference>
<evidence type="ECO:0000256" key="1">
    <source>
        <dbReference type="ARBA" id="ARBA00022603"/>
    </source>
</evidence>
<accession>A0A7C4QID6</accession>
<dbReference type="InterPro" id="IPR029063">
    <property type="entry name" value="SAM-dependent_MTases_sf"/>
</dbReference>
<keyword evidence="2 5" id="KW-0808">Transferase</keyword>
<comment type="caution">
    <text evidence="5">The sequence shown here is derived from an EMBL/GenBank/DDBJ whole genome shotgun (WGS) entry which is preliminary data.</text>
</comment>
<dbReference type="SUPFAM" id="SSF53335">
    <property type="entry name" value="S-adenosyl-L-methionine-dependent methyltransferases"/>
    <property type="match status" value="1"/>
</dbReference>
<dbReference type="CDD" id="cd02440">
    <property type="entry name" value="AdoMet_MTases"/>
    <property type="match status" value="1"/>
</dbReference>
<dbReference type="GO" id="GO:0008757">
    <property type="term" value="F:S-adenosylmethionine-dependent methyltransferase activity"/>
    <property type="evidence" value="ECO:0007669"/>
    <property type="project" value="InterPro"/>
</dbReference>
<sequence>MHQELYHRLRCPQCHGRLLLQLESSPADENASGWLDCLVCVARYPVVEGIPRFVPMQNYADSFGLIWHIFCRSVLDSALGVTHTRERFLRETGWTPESLQGRWVLEVGCGAGRFTEILLDCGAIVVAVDCSSSVDVCRRNLGPRDQLHLIQADVYALPFRPGTFDAVCSFGMLHRTPDARRACLALPPQLKEGGKLAVDIAPPRWFRRFGPTAWLRLLTQRMSTDHAMAFALQLTNWLLPCQQALGRVPFIGRWLQRLLPIAPVEALGTCSPDAIHQRACLAMCDRLTAVHHHPGRIETLAAWLAEAGLEQTHVYRDNSMIVGRGVKPCRKAQAGSEARAA</sequence>
<evidence type="ECO:0000256" key="2">
    <source>
        <dbReference type="ARBA" id="ARBA00022679"/>
    </source>
</evidence>
<name>A0A7C4QID6_9PLAN</name>
<evidence type="ECO:0000313" key="5">
    <source>
        <dbReference type="EMBL" id="HGT39581.1"/>
    </source>
</evidence>
<evidence type="ECO:0000259" key="4">
    <source>
        <dbReference type="Pfam" id="PF08241"/>
    </source>
</evidence>
<protein>
    <submittedName>
        <fullName evidence="5">Class I SAM-dependent methyltransferase</fullName>
    </submittedName>
</protein>
<dbReference type="Gene3D" id="3.40.50.150">
    <property type="entry name" value="Vaccinia Virus protein VP39"/>
    <property type="match status" value="1"/>
</dbReference>
<keyword evidence="1 5" id="KW-0489">Methyltransferase</keyword>
<reference evidence="5" key="1">
    <citation type="journal article" date="2020" name="mSystems">
        <title>Genome- and Community-Level Interaction Insights into Carbon Utilization and Element Cycling Functions of Hydrothermarchaeota in Hydrothermal Sediment.</title>
        <authorList>
            <person name="Zhou Z."/>
            <person name="Liu Y."/>
            <person name="Xu W."/>
            <person name="Pan J."/>
            <person name="Luo Z.H."/>
            <person name="Li M."/>
        </authorList>
    </citation>
    <scope>NUCLEOTIDE SEQUENCE [LARGE SCALE GENOMIC DNA]</scope>
    <source>
        <strain evidence="5">SpSt-508</strain>
    </source>
</reference>
<proteinExistence type="predicted"/>
<feature type="domain" description="Methyltransferase type 11" evidence="4">
    <location>
        <begin position="105"/>
        <end position="197"/>
    </location>
</feature>
<dbReference type="PANTHER" id="PTHR43464:SF19">
    <property type="entry name" value="UBIQUINONE BIOSYNTHESIS O-METHYLTRANSFERASE, MITOCHONDRIAL"/>
    <property type="match status" value="1"/>
</dbReference>
<dbReference type="InterPro" id="IPR013216">
    <property type="entry name" value="Methyltransf_11"/>
</dbReference>
<dbReference type="EMBL" id="DSVQ01000012">
    <property type="protein sequence ID" value="HGT39581.1"/>
    <property type="molecule type" value="Genomic_DNA"/>
</dbReference>
<dbReference type="PANTHER" id="PTHR43464">
    <property type="entry name" value="METHYLTRANSFERASE"/>
    <property type="match status" value="1"/>
</dbReference>